<accession>A0AAN9VAR9</accession>
<evidence type="ECO:0000313" key="1">
    <source>
        <dbReference type="EMBL" id="KAK7792840.1"/>
    </source>
</evidence>
<evidence type="ECO:0000313" key="2">
    <source>
        <dbReference type="Proteomes" id="UP001378592"/>
    </source>
</evidence>
<comment type="caution">
    <text evidence="1">The sequence shown here is derived from an EMBL/GenBank/DDBJ whole genome shotgun (WGS) entry which is preliminary data.</text>
</comment>
<protein>
    <submittedName>
        <fullName evidence="1">Uncharacterized protein</fullName>
    </submittedName>
</protein>
<reference evidence="1 2" key="1">
    <citation type="submission" date="2024-03" db="EMBL/GenBank/DDBJ databases">
        <title>The genome assembly and annotation of the cricket Gryllus longicercus Weissman &amp; Gray.</title>
        <authorList>
            <person name="Szrajer S."/>
            <person name="Gray D."/>
            <person name="Ylla G."/>
        </authorList>
    </citation>
    <scope>NUCLEOTIDE SEQUENCE [LARGE SCALE GENOMIC DNA]</scope>
    <source>
        <strain evidence="1">DAG 2021-001</strain>
        <tissue evidence="1">Whole body minus gut</tissue>
    </source>
</reference>
<proteinExistence type="predicted"/>
<dbReference type="EMBL" id="JAZDUA010000420">
    <property type="protein sequence ID" value="KAK7792840.1"/>
    <property type="molecule type" value="Genomic_DNA"/>
</dbReference>
<keyword evidence="2" id="KW-1185">Reference proteome</keyword>
<dbReference type="PANTHER" id="PTHR46114">
    <property type="entry name" value="APPLE DOMAIN-CONTAINING PROTEIN"/>
    <property type="match status" value="1"/>
</dbReference>
<name>A0AAN9VAR9_9ORTH</name>
<dbReference type="AlphaFoldDB" id="A0AAN9VAR9"/>
<gene>
    <name evidence="1" type="ORF">R5R35_004415</name>
</gene>
<dbReference type="Proteomes" id="UP001378592">
    <property type="component" value="Unassembled WGS sequence"/>
</dbReference>
<sequence length="336" mass="38532">MDGTKRIAYCNDIDGLFFALGYPHIPSEWRLFIDSSTQSLKGVLLHIGNEQPSVPIVYGTGLKEDFDTMKLILELVNYELHAWSICCGLKVVAILTGVKQGFSKHQCFMCNWEGRKRELHYTDHKWKSRVIYQIGVDSIDHLPLVPASKIILLPLHIELGLVKNFIRALPKDSDAFKSLKSIFPKLTAAKIDAGVFNGPQIRKLTENSAFSGMLTPVERRAWDATKKVIEDFLGNKRADNYQNVVSEMIAAYKEMKVNMSLKIHFLHNHLDYFPKNLGDFSDEHGERFHQDIATIEQRYKGKSSCNMLSEYCWSICRDTTQEQHKRRCLRSTFSNV</sequence>
<dbReference type="PANTHER" id="PTHR46114:SF1">
    <property type="entry name" value="ZAD DOMAIN-CONTAINING PROTEIN"/>
    <property type="match status" value="1"/>
</dbReference>
<organism evidence="1 2">
    <name type="scientific">Gryllus longicercus</name>
    <dbReference type="NCBI Taxonomy" id="2509291"/>
    <lineage>
        <taxon>Eukaryota</taxon>
        <taxon>Metazoa</taxon>
        <taxon>Ecdysozoa</taxon>
        <taxon>Arthropoda</taxon>
        <taxon>Hexapoda</taxon>
        <taxon>Insecta</taxon>
        <taxon>Pterygota</taxon>
        <taxon>Neoptera</taxon>
        <taxon>Polyneoptera</taxon>
        <taxon>Orthoptera</taxon>
        <taxon>Ensifera</taxon>
        <taxon>Gryllidea</taxon>
        <taxon>Grylloidea</taxon>
        <taxon>Gryllidae</taxon>
        <taxon>Gryllinae</taxon>
        <taxon>Gryllus</taxon>
    </lineage>
</organism>